<dbReference type="GO" id="GO:0006654">
    <property type="term" value="P:phosphatidic acid biosynthetic process"/>
    <property type="evidence" value="ECO:0007669"/>
    <property type="project" value="TreeGrafter"/>
</dbReference>
<keyword evidence="2" id="KW-0808">Transferase</keyword>
<evidence type="ECO:0000313" key="3">
    <source>
        <dbReference type="Proteomes" id="UP000292447"/>
    </source>
</evidence>
<dbReference type="EMBL" id="CP034458">
    <property type="protein sequence ID" value="QBM88718.1"/>
    <property type="molecule type" value="Genomic_DNA"/>
</dbReference>
<feature type="transmembrane region" description="Helical" evidence="1">
    <location>
        <begin position="281"/>
        <end position="298"/>
    </location>
</feature>
<dbReference type="Proteomes" id="UP000292447">
    <property type="component" value="Chromosome III"/>
</dbReference>
<dbReference type="STRING" id="2163413.A0A4P6XRI9"/>
<feature type="transmembrane region" description="Helical" evidence="1">
    <location>
        <begin position="183"/>
        <end position="202"/>
    </location>
</feature>
<accession>A0A4P6XRI9</accession>
<evidence type="ECO:0000256" key="1">
    <source>
        <dbReference type="SAM" id="Phobius"/>
    </source>
</evidence>
<reference evidence="3" key="1">
    <citation type="submission" date="2019-03" db="EMBL/GenBank/DDBJ databases">
        <title>Snf2 controls pulcherriminic acid biosynthesis and connects pigmentation and antifungal activity of the yeast Metschnikowia pulcherrima.</title>
        <authorList>
            <person name="Gore-Lloyd D."/>
            <person name="Sumann I."/>
            <person name="Brachmann A.O."/>
            <person name="Schneeberger K."/>
            <person name="Ortiz-Merino R.A."/>
            <person name="Moreno-Beltran M."/>
            <person name="Schlaefli M."/>
            <person name="Kirner P."/>
            <person name="Santos Kron A."/>
            <person name="Wolfe K.H."/>
            <person name="Piel J."/>
            <person name="Ahrens C.H."/>
            <person name="Henk D."/>
            <person name="Freimoser F.M."/>
        </authorList>
    </citation>
    <scope>NUCLEOTIDE SEQUENCE [LARGE SCALE GENOMIC DNA]</scope>
    <source>
        <strain evidence="3">APC 1.2</strain>
    </source>
</reference>
<organism evidence="2 3">
    <name type="scientific">Metschnikowia aff. pulcherrima</name>
    <dbReference type="NCBI Taxonomy" id="2163413"/>
    <lineage>
        <taxon>Eukaryota</taxon>
        <taxon>Fungi</taxon>
        <taxon>Dikarya</taxon>
        <taxon>Ascomycota</taxon>
        <taxon>Saccharomycotina</taxon>
        <taxon>Pichiomycetes</taxon>
        <taxon>Metschnikowiaceae</taxon>
        <taxon>Metschnikowia</taxon>
    </lineage>
</organism>
<protein>
    <submittedName>
        <fullName evidence="2">Diacylglycerol kinase 2</fullName>
    </submittedName>
</protein>
<keyword evidence="1" id="KW-0812">Transmembrane</keyword>
<proteinExistence type="predicted"/>
<evidence type="ECO:0000313" key="2">
    <source>
        <dbReference type="EMBL" id="QBM88718.1"/>
    </source>
</evidence>
<dbReference type="InterPro" id="IPR037997">
    <property type="entry name" value="Dgk1-like"/>
</dbReference>
<sequence>MSIPATPTRGTVATGALPSDVTYTSVTERILVDEISEEDDKTYIVSGDESAGSEEDTDYESEADFDLDEEFISKNLGDSVTLVDESYIALKEEDNTGTKSHRSEVLKFLLKHEIPRKVFHSAQGLVTIYLYTCGFLQYQIARPLWSMFWGTFTFELARLNIPQVNQAVLPLVKYLIRPSERHLWNGIVFYLAGVSLVLTFAAKDIAVTSILLLSWADTAASTLGRAFGKYTPQVAKGKLLAGSLASFFVGVLLCYLFYSYLVPRYHIDSPGNMLWTPETSQLSLHVFALATGFIASFSEAIDLAGLDDNFTIPVLSSVFLSALVHYFHI</sequence>
<dbReference type="AlphaFoldDB" id="A0A4P6XRI9"/>
<keyword evidence="2" id="KW-0418">Kinase</keyword>
<dbReference type="GO" id="GO:0005789">
    <property type="term" value="C:endoplasmic reticulum membrane"/>
    <property type="evidence" value="ECO:0007669"/>
    <property type="project" value="TreeGrafter"/>
</dbReference>
<keyword evidence="3" id="KW-1185">Reference proteome</keyword>
<feature type="transmembrane region" description="Helical" evidence="1">
    <location>
        <begin position="310"/>
        <end position="328"/>
    </location>
</feature>
<keyword evidence="1" id="KW-1133">Transmembrane helix</keyword>
<dbReference type="PANTHER" id="PTHR31303">
    <property type="entry name" value="CTP-DEPENDENT DIACYLGLYCEROL KINASE 1"/>
    <property type="match status" value="1"/>
</dbReference>
<dbReference type="PANTHER" id="PTHR31303:SF1">
    <property type="entry name" value="CTP-DEPENDENT DIACYLGLYCEROL KINASE 1"/>
    <property type="match status" value="1"/>
</dbReference>
<name>A0A4P6XRI9_9ASCO</name>
<dbReference type="GO" id="GO:0004143">
    <property type="term" value="F:ATP-dependent diacylglycerol kinase activity"/>
    <property type="evidence" value="ECO:0007669"/>
    <property type="project" value="InterPro"/>
</dbReference>
<gene>
    <name evidence="2" type="primary">MPUL0C06970</name>
    <name evidence="2" type="ORF">METSCH_C06970</name>
</gene>
<feature type="transmembrane region" description="Helical" evidence="1">
    <location>
        <begin position="239"/>
        <end position="261"/>
    </location>
</feature>
<keyword evidence="1" id="KW-0472">Membrane</keyword>